<dbReference type="EMBL" id="GBRH01227650">
    <property type="protein sequence ID" value="JAD70245.1"/>
    <property type="molecule type" value="Transcribed_RNA"/>
</dbReference>
<organism evidence="1">
    <name type="scientific">Arundo donax</name>
    <name type="common">Giant reed</name>
    <name type="synonym">Donax arundinaceus</name>
    <dbReference type="NCBI Taxonomy" id="35708"/>
    <lineage>
        <taxon>Eukaryota</taxon>
        <taxon>Viridiplantae</taxon>
        <taxon>Streptophyta</taxon>
        <taxon>Embryophyta</taxon>
        <taxon>Tracheophyta</taxon>
        <taxon>Spermatophyta</taxon>
        <taxon>Magnoliopsida</taxon>
        <taxon>Liliopsida</taxon>
        <taxon>Poales</taxon>
        <taxon>Poaceae</taxon>
        <taxon>PACMAD clade</taxon>
        <taxon>Arundinoideae</taxon>
        <taxon>Arundineae</taxon>
        <taxon>Arundo</taxon>
    </lineage>
</organism>
<proteinExistence type="predicted"/>
<accession>A0A0A9CA19</accession>
<sequence length="26" mass="2925">MYADEGDEVSVFHQVSIERSIVDPTT</sequence>
<dbReference type="AlphaFoldDB" id="A0A0A9CA19"/>
<reference evidence="1" key="2">
    <citation type="journal article" date="2015" name="Data Brief">
        <title>Shoot transcriptome of the giant reed, Arundo donax.</title>
        <authorList>
            <person name="Barrero R.A."/>
            <person name="Guerrero F.D."/>
            <person name="Moolhuijzen P."/>
            <person name="Goolsby J.A."/>
            <person name="Tidwell J."/>
            <person name="Bellgard S.E."/>
            <person name="Bellgard M.I."/>
        </authorList>
    </citation>
    <scope>NUCLEOTIDE SEQUENCE</scope>
    <source>
        <tissue evidence="1">Shoot tissue taken approximately 20 cm above the soil surface</tissue>
    </source>
</reference>
<evidence type="ECO:0000313" key="1">
    <source>
        <dbReference type="EMBL" id="JAD70245.1"/>
    </source>
</evidence>
<reference evidence="1" key="1">
    <citation type="submission" date="2014-09" db="EMBL/GenBank/DDBJ databases">
        <authorList>
            <person name="Magalhaes I.L.F."/>
            <person name="Oliveira U."/>
            <person name="Santos F.R."/>
            <person name="Vidigal T.H.D.A."/>
            <person name="Brescovit A.D."/>
            <person name="Santos A.J."/>
        </authorList>
    </citation>
    <scope>NUCLEOTIDE SEQUENCE</scope>
    <source>
        <tissue evidence="1">Shoot tissue taken approximately 20 cm above the soil surface</tissue>
    </source>
</reference>
<name>A0A0A9CA19_ARUDO</name>
<protein>
    <submittedName>
        <fullName evidence="1">Uncharacterized protein</fullName>
    </submittedName>
</protein>